<dbReference type="InParanoid" id="A0A6L2PGX7"/>
<feature type="compositionally biased region" description="Polar residues" evidence="1">
    <location>
        <begin position="18"/>
        <end position="27"/>
    </location>
</feature>
<evidence type="ECO:0000313" key="2">
    <source>
        <dbReference type="EMBL" id="GFG30402.1"/>
    </source>
</evidence>
<evidence type="ECO:0000256" key="1">
    <source>
        <dbReference type="SAM" id="MobiDB-lite"/>
    </source>
</evidence>
<dbReference type="Proteomes" id="UP000502823">
    <property type="component" value="Unassembled WGS sequence"/>
</dbReference>
<gene>
    <name evidence="2" type="ORF">Cfor_05855</name>
</gene>
<evidence type="ECO:0000313" key="3">
    <source>
        <dbReference type="Proteomes" id="UP000502823"/>
    </source>
</evidence>
<dbReference type="EMBL" id="BLKM01000214">
    <property type="protein sequence ID" value="GFG30402.1"/>
    <property type="molecule type" value="Genomic_DNA"/>
</dbReference>
<sequence length="814" mass="92234">MLVSNIISNNTSVNPSVESGSDHSNSMDDTLEAEISKLETTINDLEADNDLPDIDMCPSDLEEGEVLDSFLYEDKQSDSSRTFKRNLAIDNGGSNNDKCITCAVLDNGDDRILETEEKSQNIEYNKGDKHTVTSELSGTDGVPNTTVNTVNHEKDSKPNSIVYLTNSSESKTLQINDSTYYPEPDTVSYQNCSKQTPKVEGRHYTGIPVKPAMKISNENKFKSSKSVIISNNCEEVSLKRRDFELSINDIMVPLTSINRSNIASTYTPQHDTNDKRNEASSHMNSDSGVTRSSLLVDADDAVHESNQESYLQLDATGFEDALLYDDDDDDDVPCTFSGIKHYESVVSSTPLKTNADTLKRWKPTFLSPSMESFLILDEFEDLTEQEQSVYSCVNSPMQNKSVQKAGATHSTKHKSLTCDNLTFKVNEDSNTADMKEMRNNDNEQTVVAFDEAGDIKIVLQLSDEAGDDGLQASSVFAEQSPVLANATPIQGNGIKDIFVPVIEDRNMDTVNLETTDSESSNFPSESMNRNSLEQKQNIISRSSDDYISNNPQENFDNNNPEWELLRKLETDEERYRAVRQRWRNLIIPDPNEDLTCRNWRIRQNASKVTASAPSRNSEAVIDQCASGNDVPASIQGHHKRSLSDQQASITSQPTVKRPRTQSCTTLFDVKLEQLRRNIHYEKQRIYNQEQLALRKLNIKQIMERYHLRKHYQCHDNQGQMLQLYYQQQGDMERVHQEYDDARLAVDRANLSQVQILEKACEEVRAFHKFYQGLDHDSDAGDAMFLSESQLEELWETERLYDQYGRFYSVSETHT</sequence>
<dbReference type="AlphaFoldDB" id="A0A6L2PGX7"/>
<name>A0A6L2PGX7_COPFO</name>
<keyword evidence="3" id="KW-1185">Reference proteome</keyword>
<feature type="region of interest" description="Disordered" evidence="1">
    <location>
        <begin position="627"/>
        <end position="659"/>
    </location>
</feature>
<comment type="caution">
    <text evidence="2">The sequence shown here is derived from an EMBL/GenBank/DDBJ whole genome shotgun (WGS) entry which is preliminary data.</text>
</comment>
<feature type="compositionally biased region" description="Polar residues" evidence="1">
    <location>
        <begin position="643"/>
        <end position="659"/>
    </location>
</feature>
<feature type="region of interest" description="Disordered" evidence="1">
    <location>
        <begin position="263"/>
        <end position="290"/>
    </location>
</feature>
<feature type="region of interest" description="Disordered" evidence="1">
    <location>
        <begin position="1"/>
        <end position="27"/>
    </location>
</feature>
<proteinExistence type="predicted"/>
<organism evidence="2 3">
    <name type="scientific">Coptotermes formosanus</name>
    <name type="common">Formosan subterranean termite</name>
    <dbReference type="NCBI Taxonomy" id="36987"/>
    <lineage>
        <taxon>Eukaryota</taxon>
        <taxon>Metazoa</taxon>
        <taxon>Ecdysozoa</taxon>
        <taxon>Arthropoda</taxon>
        <taxon>Hexapoda</taxon>
        <taxon>Insecta</taxon>
        <taxon>Pterygota</taxon>
        <taxon>Neoptera</taxon>
        <taxon>Polyneoptera</taxon>
        <taxon>Dictyoptera</taxon>
        <taxon>Blattodea</taxon>
        <taxon>Blattoidea</taxon>
        <taxon>Termitoidae</taxon>
        <taxon>Rhinotermitidae</taxon>
        <taxon>Coptotermes</taxon>
    </lineage>
</organism>
<reference evidence="3" key="1">
    <citation type="submission" date="2020-01" db="EMBL/GenBank/DDBJ databases">
        <title>Draft genome sequence of the Termite Coptotermes fromosanus.</title>
        <authorList>
            <person name="Itakura S."/>
            <person name="Yosikawa Y."/>
            <person name="Umezawa K."/>
        </authorList>
    </citation>
    <scope>NUCLEOTIDE SEQUENCE [LARGE SCALE GENOMIC DNA]</scope>
</reference>
<dbReference type="OrthoDB" id="8194883at2759"/>
<accession>A0A6L2PGX7</accession>
<feature type="compositionally biased region" description="Polar residues" evidence="1">
    <location>
        <begin position="280"/>
        <end position="290"/>
    </location>
</feature>
<feature type="compositionally biased region" description="Low complexity" evidence="1">
    <location>
        <begin position="1"/>
        <end position="17"/>
    </location>
</feature>
<protein>
    <submittedName>
        <fullName evidence="2">Uncharacterized protein</fullName>
    </submittedName>
</protein>